<dbReference type="Proteomes" id="UP000261660">
    <property type="component" value="Unplaced"/>
</dbReference>
<name>A0A3Q3GG82_9LABR</name>
<sequence>MLHLKHLTDPITSLFLYLFQCPNTNLHFYENRERKEGKSKR</sequence>
<evidence type="ECO:0000313" key="1">
    <source>
        <dbReference type="Ensembl" id="ENSLBEP00000032352.1"/>
    </source>
</evidence>
<proteinExistence type="predicted"/>
<protein>
    <submittedName>
        <fullName evidence="1">Uncharacterized protein</fullName>
    </submittedName>
</protein>
<dbReference type="AlphaFoldDB" id="A0A3Q3GG82"/>
<accession>A0A3Q3GG82</accession>
<organism evidence="1 2">
    <name type="scientific">Labrus bergylta</name>
    <name type="common">ballan wrasse</name>
    <dbReference type="NCBI Taxonomy" id="56723"/>
    <lineage>
        <taxon>Eukaryota</taxon>
        <taxon>Metazoa</taxon>
        <taxon>Chordata</taxon>
        <taxon>Craniata</taxon>
        <taxon>Vertebrata</taxon>
        <taxon>Euteleostomi</taxon>
        <taxon>Actinopterygii</taxon>
        <taxon>Neopterygii</taxon>
        <taxon>Teleostei</taxon>
        <taxon>Neoteleostei</taxon>
        <taxon>Acanthomorphata</taxon>
        <taxon>Eupercaria</taxon>
        <taxon>Labriformes</taxon>
        <taxon>Labridae</taxon>
        <taxon>Labrus</taxon>
    </lineage>
</organism>
<reference evidence="1" key="1">
    <citation type="submission" date="2025-08" db="UniProtKB">
        <authorList>
            <consortium name="Ensembl"/>
        </authorList>
    </citation>
    <scope>IDENTIFICATION</scope>
</reference>
<dbReference type="Ensembl" id="ENSLBET00000033797.1">
    <property type="protein sequence ID" value="ENSLBEP00000032352.1"/>
    <property type="gene ID" value="ENSLBEG00000024400.1"/>
</dbReference>
<reference evidence="1" key="2">
    <citation type="submission" date="2025-09" db="UniProtKB">
        <authorList>
            <consortium name="Ensembl"/>
        </authorList>
    </citation>
    <scope>IDENTIFICATION</scope>
</reference>
<evidence type="ECO:0000313" key="2">
    <source>
        <dbReference type="Proteomes" id="UP000261660"/>
    </source>
</evidence>
<dbReference type="InParanoid" id="A0A3Q3GG82"/>
<keyword evidence="2" id="KW-1185">Reference proteome</keyword>